<protein>
    <submittedName>
        <fullName evidence="3">Uncharacterized protein</fullName>
    </submittedName>
</protein>
<organism evidence="3 6">
    <name type="scientific">Listeria booriae</name>
    <dbReference type="NCBI Taxonomy" id="1552123"/>
    <lineage>
        <taxon>Bacteria</taxon>
        <taxon>Bacillati</taxon>
        <taxon>Bacillota</taxon>
        <taxon>Bacilli</taxon>
        <taxon>Bacillales</taxon>
        <taxon>Listeriaceae</taxon>
        <taxon>Listeria</taxon>
    </lineage>
</organism>
<evidence type="ECO:0000313" key="1">
    <source>
        <dbReference type="EMBL" id="MBC1318467.1"/>
    </source>
</evidence>
<proteinExistence type="predicted"/>
<evidence type="ECO:0000313" key="3">
    <source>
        <dbReference type="EMBL" id="MBC2373653.1"/>
    </source>
</evidence>
<gene>
    <name evidence="2" type="ORF">HB759_16185</name>
    <name evidence="1" type="ORF">HB811_16940</name>
    <name evidence="3" type="ORF">HBP98_16700</name>
</gene>
<evidence type="ECO:0000313" key="2">
    <source>
        <dbReference type="EMBL" id="MBC1333486.1"/>
    </source>
</evidence>
<dbReference type="RefSeq" id="WP_185362824.1">
    <property type="nucleotide sequence ID" value="NZ_JAARMV010000007.1"/>
</dbReference>
<comment type="caution">
    <text evidence="3">The sequence shown here is derived from an EMBL/GenBank/DDBJ whole genome shotgun (WGS) entry which is preliminary data.</text>
</comment>
<accession>A0A7X1A9H1</accession>
<dbReference type="AlphaFoldDB" id="A0A7X1A9H1"/>
<evidence type="ECO:0000313" key="5">
    <source>
        <dbReference type="Proteomes" id="UP000543379"/>
    </source>
</evidence>
<dbReference type="EMBL" id="JAARMV010000007">
    <property type="protein sequence ID" value="MBC2373653.1"/>
    <property type="molecule type" value="Genomic_DNA"/>
</dbReference>
<dbReference type="Proteomes" id="UP000543379">
    <property type="component" value="Unassembled WGS sequence"/>
</dbReference>
<dbReference type="Proteomes" id="UP000546244">
    <property type="component" value="Unassembled WGS sequence"/>
</dbReference>
<dbReference type="EMBL" id="JAAROV010000008">
    <property type="protein sequence ID" value="MBC1318467.1"/>
    <property type="molecule type" value="Genomic_DNA"/>
</dbReference>
<evidence type="ECO:0000313" key="4">
    <source>
        <dbReference type="Proteomes" id="UP000532866"/>
    </source>
</evidence>
<sequence length="87" mass="10425">MKDYLTDELIRQVYKKIIEFVFNKLSRLFQKPRKKMREEKQSKLRTTEMEFFYSKKTENGAISISLSKVTQNRRESAATNSLPNKKM</sequence>
<name>A0A7X1A9H1_9LIST</name>
<reference evidence="4 5" key="1">
    <citation type="submission" date="2020-03" db="EMBL/GenBank/DDBJ databases">
        <title>Soil Listeria distribution.</title>
        <authorList>
            <person name="Liao J."/>
            <person name="Wiedmann M."/>
        </authorList>
    </citation>
    <scope>NUCLEOTIDE SEQUENCE [LARGE SCALE GENOMIC DNA]</scope>
    <source>
        <strain evidence="1 5">FSL L7-1816</strain>
        <strain evidence="2 4">FSL L7-1833</strain>
        <strain evidence="3 6">FSL L7-1850</strain>
    </source>
</reference>
<dbReference type="EMBL" id="JAAROL010000010">
    <property type="protein sequence ID" value="MBC1333486.1"/>
    <property type="molecule type" value="Genomic_DNA"/>
</dbReference>
<dbReference type="Proteomes" id="UP000532866">
    <property type="component" value="Unassembled WGS sequence"/>
</dbReference>
<evidence type="ECO:0000313" key="6">
    <source>
        <dbReference type="Proteomes" id="UP000546244"/>
    </source>
</evidence>